<dbReference type="GO" id="GO:0016491">
    <property type="term" value="F:oxidoreductase activity"/>
    <property type="evidence" value="ECO:0007669"/>
    <property type="project" value="UniProtKB-KW"/>
</dbReference>
<dbReference type="STRING" id="155417.A0A4Q4T1M6"/>
<keyword evidence="2" id="KW-0285">Flavoprotein</keyword>
<evidence type="ECO:0000259" key="5">
    <source>
        <dbReference type="Pfam" id="PF01565"/>
    </source>
</evidence>
<keyword evidence="4" id="KW-0560">Oxidoreductase</keyword>
<protein>
    <recommendedName>
        <fullName evidence="5">FAD linked oxidase N-terminal domain-containing protein</fullName>
    </recommendedName>
</protein>
<dbReference type="InterPro" id="IPR006094">
    <property type="entry name" value="Oxid_FAD_bind_N"/>
</dbReference>
<keyword evidence="3" id="KW-0274">FAD</keyword>
<evidence type="ECO:0000256" key="3">
    <source>
        <dbReference type="ARBA" id="ARBA00022827"/>
    </source>
</evidence>
<comment type="similarity">
    <text evidence="1">Belongs to the oxygen-dependent FAD-linked oxidoreductase family.</text>
</comment>
<evidence type="ECO:0000256" key="4">
    <source>
        <dbReference type="ARBA" id="ARBA00023002"/>
    </source>
</evidence>
<name>A0A4Q4T1M6_9PEZI</name>
<dbReference type="InterPro" id="IPR050416">
    <property type="entry name" value="FAD-linked_Oxidoreductase"/>
</dbReference>
<proteinExistence type="inferred from homology"/>
<organism evidence="6 7">
    <name type="scientific">Monosporascus ibericus</name>
    <dbReference type="NCBI Taxonomy" id="155417"/>
    <lineage>
        <taxon>Eukaryota</taxon>
        <taxon>Fungi</taxon>
        <taxon>Dikarya</taxon>
        <taxon>Ascomycota</taxon>
        <taxon>Pezizomycotina</taxon>
        <taxon>Sordariomycetes</taxon>
        <taxon>Xylariomycetidae</taxon>
        <taxon>Xylariales</taxon>
        <taxon>Xylariales incertae sedis</taxon>
        <taxon>Monosporascus</taxon>
    </lineage>
</organism>
<evidence type="ECO:0000256" key="1">
    <source>
        <dbReference type="ARBA" id="ARBA00005466"/>
    </source>
</evidence>
<gene>
    <name evidence="6" type="ORF">DL764_008127</name>
</gene>
<dbReference type="PANTHER" id="PTHR42973:SF32">
    <property type="entry name" value="FAD-LINKED OXIDOREDUCTASE AFOF"/>
    <property type="match status" value="1"/>
</dbReference>
<dbReference type="PANTHER" id="PTHR42973">
    <property type="entry name" value="BINDING OXIDOREDUCTASE, PUTATIVE (AFU_ORTHOLOGUE AFUA_1G17690)-RELATED"/>
    <property type="match status" value="1"/>
</dbReference>
<dbReference type="Gene3D" id="3.30.465.10">
    <property type="match status" value="2"/>
</dbReference>
<evidence type="ECO:0000313" key="7">
    <source>
        <dbReference type="Proteomes" id="UP000293360"/>
    </source>
</evidence>
<feature type="domain" description="FAD linked oxidase N-terminal" evidence="5">
    <location>
        <begin position="73"/>
        <end position="125"/>
    </location>
</feature>
<dbReference type="OrthoDB" id="415825at2759"/>
<dbReference type="EMBL" id="QJNU01000606">
    <property type="protein sequence ID" value="RYO92496.1"/>
    <property type="molecule type" value="Genomic_DNA"/>
</dbReference>
<dbReference type="SUPFAM" id="SSF56176">
    <property type="entry name" value="FAD-binding/transporter-associated domain-like"/>
    <property type="match status" value="1"/>
</dbReference>
<sequence>MCRTPSFVATTQGAGISNGLALTASAGEARKLHETFGAHISAAVRIFLPSDPSYATEITQRWTTWEAPSQIGTIKPATEKDVATIVKLCVENDIPFLATGGGHGAGTGYGKVKGALNIDLGNFRRKELPTGRSPCVGLVGLTFGGGIGTLQGRCSLIMDALVSVRMVTARGKIVVVSEIRKPGFFWALRGAGGNFGVVTSSTYRVFEATNKGKFLNADFEYAGCSSRVMWELIKAFDDDMPAELSVLVGAGPLEDA</sequence>
<dbReference type="Pfam" id="PF01565">
    <property type="entry name" value="FAD_binding_4"/>
    <property type="match status" value="1"/>
</dbReference>
<reference evidence="6 7" key="1">
    <citation type="submission" date="2018-06" db="EMBL/GenBank/DDBJ databases">
        <title>Complete Genomes of Monosporascus.</title>
        <authorList>
            <person name="Robinson A.J."/>
            <person name="Natvig D.O."/>
        </authorList>
    </citation>
    <scope>NUCLEOTIDE SEQUENCE [LARGE SCALE GENOMIC DNA]</scope>
    <source>
        <strain evidence="6 7">CBS 110550</strain>
    </source>
</reference>
<keyword evidence="7" id="KW-1185">Reference proteome</keyword>
<accession>A0A4Q4T1M6</accession>
<dbReference type="InterPro" id="IPR036318">
    <property type="entry name" value="FAD-bd_PCMH-like_sf"/>
</dbReference>
<evidence type="ECO:0000256" key="2">
    <source>
        <dbReference type="ARBA" id="ARBA00022630"/>
    </source>
</evidence>
<dbReference type="GO" id="GO:0050660">
    <property type="term" value="F:flavin adenine dinucleotide binding"/>
    <property type="evidence" value="ECO:0007669"/>
    <property type="project" value="InterPro"/>
</dbReference>
<dbReference type="InterPro" id="IPR016169">
    <property type="entry name" value="FAD-bd_PCMH_sub2"/>
</dbReference>
<dbReference type="Proteomes" id="UP000293360">
    <property type="component" value="Unassembled WGS sequence"/>
</dbReference>
<comment type="caution">
    <text evidence="6">The sequence shown here is derived from an EMBL/GenBank/DDBJ whole genome shotgun (WGS) entry which is preliminary data.</text>
</comment>
<dbReference type="AlphaFoldDB" id="A0A4Q4T1M6"/>
<evidence type="ECO:0000313" key="6">
    <source>
        <dbReference type="EMBL" id="RYO92496.1"/>
    </source>
</evidence>